<accession>A0A395HNI6</accession>
<dbReference type="RefSeq" id="XP_025548645.1">
    <property type="nucleotide sequence ID" value="XM_025690251.1"/>
</dbReference>
<dbReference type="VEuPathDB" id="FungiDB:BO97DRAFT_165036"/>
<feature type="transmembrane region" description="Helical" evidence="1">
    <location>
        <begin position="12"/>
        <end position="33"/>
    </location>
</feature>
<dbReference type="AlphaFoldDB" id="A0A395HNI6"/>
<keyword evidence="1" id="KW-1133">Transmembrane helix</keyword>
<dbReference type="EMBL" id="KZ824303">
    <property type="protein sequence ID" value="RAL09491.1"/>
    <property type="molecule type" value="Genomic_DNA"/>
</dbReference>
<sequence length="78" mass="8898">MHGIVTGFEHLPLFSAVLSVAAILITIHVSFAMDVEPCRKRILKQNSYLCHCLLIISIFRALRCMPPCFLSMSDRHRQ</sequence>
<reference evidence="2 3" key="1">
    <citation type="submission" date="2018-02" db="EMBL/GenBank/DDBJ databases">
        <title>The genomes of Aspergillus section Nigri reveals drivers in fungal speciation.</title>
        <authorList>
            <consortium name="DOE Joint Genome Institute"/>
            <person name="Vesth T.C."/>
            <person name="Nybo J."/>
            <person name="Theobald S."/>
            <person name="Brandl J."/>
            <person name="Frisvad J.C."/>
            <person name="Nielsen K.F."/>
            <person name="Lyhne E.K."/>
            <person name="Kogle M.E."/>
            <person name="Kuo A."/>
            <person name="Riley R."/>
            <person name="Clum A."/>
            <person name="Nolan M."/>
            <person name="Lipzen A."/>
            <person name="Salamov A."/>
            <person name="Henrissat B."/>
            <person name="Wiebenga A."/>
            <person name="De vries R.P."/>
            <person name="Grigoriev I.V."/>
            <person name="Mortensen U.H."/>
            <person name="Andersen M.R."/>
            <person name="Baker S.E."/>
        </authorList>
    </citation>
    <scope>NUCLEOTIDE SEQUENCE [LARGE SCALE GENOMIC DNA]</scope>
    <source>
        <strain evidence="2 3">CBS 101889</strain>
    </source>
</reference>
<protein>
    <submittedName>
        <fullName evidence="2">Uncharacterized protein</fullName>
    </submittedName>
</protein>
<keyword evidence="1" id="KW-0472">Membrane</keyword>
<evidence type="ECO:0000313" key="3">
    <source>
        <dbReference type="Proteomes" id="UP000248961"/>
    </source>
</evidence>
<proteinExistence type="predicted"/>
<name>A0A395HNI6_ASPHC</name>
<evidence type="ECO:0000256" key="1">
    <source>
        <dbReference type="SAM" id="Phobius"/>
    </source>
</evidence>
<dbReference type="Proteomes" id="UP000248961">
    <property type="component" value="Unassembled WGS sequence"/>
</dbReference>
<keyword evidence="3" id="KW-1185">Reference proteome</keyword>
<keyword evidence="1" id="KW-0812">Transmembrane</keyword>
<organism evidence="2 3">
    <name type="scientific">Aspergillus homomorphus (strain CBS 101889)</name>
    <dbReference type="NCBI Taxonomy" id="1450537"/>
    <lineage>
        <taxon>Eukaryota</taxon>
        <taxon>Fungi</taxon>
        <taxon>Dikarya</taxon>
        <taxon>Ascomycota</taxon>
        <taxon>Pezizomycotina</taxon>
        <taxon>Eurotiomycetes</taxon>
        <taxon>Eurotiomycetidae</taxon>
        <taxon>Eurotiales</taxon>
        <taxon>Aspergillaceae</taxon>
        <taxon>Aspergillus</taxon>
        <taxon>Aspergillus subgen. Circumdati</taxon>
    </lineage>
</organism>
<evidence type="ECO:0000313" key="2">
    <source>
        <dbReference type="EMBL" id="RAL09491.1"/>
    </source>
</evidence>
<dbReference type="GeneID" id="37194540"/>
<gene>
    <name evidence="2" type="ORF">BO97DRAFT_165036</name>
</gene>